<reference evidence="1" key="1">
    <citation type="journal article" date="2020" name="Nature">
        <title>Giant virus diversity and host interactions through global metagenomics.</title>
        <authorList>
            <person name="Schulz F."/>
            <person name="Roux S."/>
            <person name="Paez-Espino D."/>
            <person name="Jungbluth S."/>
            <person name="Walsh D.A."/>
            <person name="Denef V.J."/>
            <person name="McMahon K.D."/>
            <person name="Konstantinidis K.T."/>
            <person name="Eloe-Fadrosh E.A."/>
            <person name="Kyrpides N.C."/>
            <person name="Woyke T."/>
        </authorList>
    </citation>
    <scope>NUCLEOTIDE SEQUENCE</scope>
    <source>
        <strain evidence="1">GVMAG-S-1035237-23</strain>
    </source>
</reference>
<protein>
    <recommendedName>
        <fullName evidence="2">Sugar O-methyltransferase</fullName>
    </recommendedName>
</protein>
<evidence type="ECO:0008006" key="2">
    <source>
        <dbReference type="Google" id="ProtNLM"/>
    </source>
</evidence>
<dbReference type="EMBL" id="MN740642">
    <property type="protein sequence ID" value="QHS79386.1"/>
    <property type="molecule type" value="Genomic_DNA"/>
</dbReference>
<accession>A0A6C0AIA4</accession>
<name>A0A6C0AIA4_9ZZZZ</name>
<evidence type="ECO:0000313" key="1">
    <source>
        <dbReference type="EMBL" id="QHS79386.1"/>
    </source>
</evidence>
<sequence>MADYSRYTDFASTLDGVDSLKNFKRHSDYTPILEHVDEHQGFQYLQYIKNTTNIGSDSIKEYCDLNDRIGNPTMFQYDTILCSPTSLRYVFHSHLILSHIKSLTLPSVDIVEVGGGYGGLCIALHHFADIYGVKINSYKILDLPSISKLQTIYIRNVNPSINVEVIDANTYGESIPLTNGFMISNYCFSEISDSFREKYIQYLLPKIAHGFMAWNWIPVFDFGFKTTVENEYPNTGGDNNKYVYF</sequence>
<organism evidence="1">
    <name type="scientific">viral metagenome</name>
    <dbReference type="NCBI Taxonomy" id="1070528"/>
    <lineage>
        <taxon>unclassified sequences</taxon>
        <taxon>metagenomes</taxon>
        <taxon>organismal metagenomes</taxon>
    </lineage>
</organism>
<dbReference type="AlphaFoldDB" id="A0A6C0AIA4"/>
<proteinExistence type="predicted"/>